<reference evidence="2 3" key="1">
    <citation type="submission" date="2019-02" db="EMBL/GenBank/DDBJ databases">
        <title>Pedobacter sp. RP-1-13 sp. nov., isolated from Arctic soil.</title>
        <authorList>
            <person name="Dahal R.H."/>
        </authorList>
    </citation>
    <scope>NUCLEOTIDE SEQUENCE [LARGE SCALE GENOMIC DNA]</scope>
    <source>
        <strain evidence="2 3">RP-1-13</strain>
    </source>
</reference>
<evidence type="ECO:0000313" key="2">
    <source>
        <dbReference type="EMBL" id="TCC88666.1"/>
    </source>
</evidence>
<dbReference type="AlphaFoldDB" id="A0A4V2MI14"/>
<keyword evidence="1" id="KW-0732">Signal</keyword>
<dbReference type="RefSeq" id="WP_131554720.1">
    <property type="nucleotide sequence ID" value="NZ_SJSK01000005.1"/>
</dbReference>
<comment type="caution">
    <text evidence="2">The sequence shown here is derived from an EMBL/GenBank/DDBJ whole genome shotgun (WGS) entry which is preliminary data.</text>
</comment>
<sequence length="181" mass="19615">MKRILSIGLPGAWLLMLGACTGNNKMATGSVKPVANSLISPAAVSTQNNTDCNARFGFCIDYPKNLVAQPESDNGDGRIFTDARGNEVMRASGITDINGEGIKGYYREALKLDSLDSPRLAITTSLQKENFCEVTGEKGAQLYFRRTILKGGVFISASCQVDDRDTAAFDRLRTLIIKSLK</sequence>
<organism evidence="2 3">
    <name type="scientific">Pedobacter frigiditerrae</name>
    <dbReference type="NCBI Taxonomy" id="2530452"/>
    <lineage>
        <taxon>Bacteria</taxon>
        <taxon>Pseudomonadati</taxon>
        <taxon>Bacteroidota</taxon>
        <taxon>Sphingobacteriia</taxon>
        <taxon>Sphingobacteriales</taxon>
        <taxon>Sphingobacteriaceae</taxon>
        <taxon>Pedobacter</taxon>
    </lineage>
</organism>
<dbReference type="PROSITE" id="PS51257">
    <property type="entry name" value="PROKAR_LIPOPROTEIN"/>
    <property type="match status" value="1"/>
</dbReference>
<gene>
    <name evidence="2" type="ORF">EZ428_18690</name>
</gene>
<feature type="signal peptide" evidence="1">
    <location>
        <begin position="1"/>
        <end position="21"/>
    </location>
</feature>
<dbReference type="Proteomes" id="UP000292884">
    <property type="component" value="Unassembled WGS sequence"/>
</dbReference>
<name>A0A4V2MI14_9SPHI</name>
<proteinExistence type="predicted"/>
<feature type="chain" id="PRO_5020305121" description="Lipoprotein" evidence="1">
    <location>
        <begin position="22"/>
        <end position="181"/>
    </location>
</feature>
<evidence type="ECO:0008006" key="4">
    <source>
        <dbReference type="Google" id="ProtNLM"/>
    </source>
</evidence>
<evidence type="ECO:0000313" key="3">
    <source>
        <dbReference type="Proteomes" id="UP000292884"/>
    </source>
</evidence>
<dbReference type="OrthoDB" id="1493140at2"/>
<evidence type="ECO:0000256" key="1">
    <source>
        <dbReference type="SAM" id="SignalP"/>
    </source>
</evidence>
<protein>
    <recommendedName>
        <fullName evidence="4">Lipoprotein</fullName>
    </recommendedName>
</protein>
<accession>A0A4V2MI14</accession>
<keyword evidence="3" id="KW-1185">Reference proteome</keyword>
<dbReference type="EMBL" id="SJSK01000005">
    <property type="protein sequence ID" value="TCC88666.1"/>
    <property type="molecule type" value="Genomic_DNA"/>
</dbReference>